<dbReference type="SUPFAM" id="SSF51182">
    <property type="entry name" value="RmlC-like cupins"/>
    <property type="match status" value="1"/>
</dbReference>
<dbReference type="Gene3D" id="2.60.120.10">
    <property type="entry name" value="Jelly Rolls"/>
    <property type="match status" value="1"/>
</dbReference>
<accession>A0AAF0YRK6</accession>
<dbReference type="InterPro" id="IPR011051">
    <property type="entry name" value="RmlC_Cupin_sf"/>
</dbReference>
<organism evidence="1 2">
    <name type="scientific">Corynebacterium pyruviciproducens</name>
    <dbReference type="NCBI Taxonomy" id="598660"/>
    <lineage>
        <taxon>Bacteria</taxon>
        <taxon>Bacillati</taxon>
        <taxon>Actinomycetota</taxon>
        <taxon>Actinomycetes</taxon>
        <taxon>Mycobacteriales</taxon>
        <taxon>Corynebacteriaceae</taxon>
        <taxon>Corynebacterium</taxon>
    </lineage>
</organism>
<name>A0AAF0YRK6_9CORY</name>
<reference evidence="1" key="1">
    <citation type="submission" date="2017-12" db="EMBL/GenBank/DDBJ databases">
        <authorList>
            <person name="Thomas-White K."/>
            <person name="Wolfe A.J."/>
        </authorList>
    </citation>
    <scope>NUCLEOTIDE SEQUENCE</scope>
    <source>
        <strain evidence="1">UMB0763</strain>
    </source>
</reference>
<dbReference type="AlphaFoldDB" id="A0AAF0YRK6"/>
<dbReference type="KEGG" id="cpyr:CYJ47_13085"/>
<evidence type="ECO:0000313" key="1">
    <source>
        <dbReference type="EMBL" id="WOT02155.1"/>
    </source>
</evidence>
<reference evidence="1" key="2">
    <citation type="submission" date="2023-10" db="EMBL/GenBank/DDBJ databases">
        <authorList>
            <person name="Choi B."/>
        </authorList>
    </citation>
    <scope>NUCLEOTIDE SEQUENCE</scope>
    <source>
        <strain evidence="1">UMB0763</strain>
    </source>
</reference>
<evidence type="ECO:0000313" key="2">
    <source>
        <dbReference type="Proteomes" id="UP000234560"/>
    </source>
</evidence>
<dbReference type="RefSeq" id="WP_257877906.1">
    <property type="nucleotide sequence ID" value="NZ_CP136958.1"/>
</dbReference>
<dbReference type="PANTHER" id="PTHR43698:SF1">
    <property type="entry name" value="BLL4564 PROTEIN"/>
    <property type="match status" value="1"/>
</dbReference>
<dbReference type="Proteomes" id="UP000234560">
    <property type="component" value="Chromosome"/>
</dbReference>
<dbReference type="InterPro" id="IPR014710">
    <property type="entry name" value="RmlC-like_jellyroll"/>
</dbReference>
<gene>
    <name evidence="1" type="ORF">CYJ47_13085</name>
</gene>
<dbReference type="PANTHER" id="PTHR43698">
    <property type="entry name" value="RIBD C-TERMINAL DOMAIN CONTAINING PROTEIN"/>
    <property type="match status" value="1"/>
</dbReference>
<proteinExistence type="predicted"/>
<dbReference type="EMBL" id="CP136958">
    <property type="protein sequence ID" value="WOT02155.1"/>
    <property type="molecule type" value="Genomic_DNA"/>
</dbReference>
<protein>
    <submittedName>
        <fullName evidence="1">Cupin domain-containing protein</fullName>
    </submittedName>
</protein>
<sequence>MGQSCLAPMVGGALLLCVGGRGWYQEWCSPAVLMEPGDAVSIPAGVKHRHGAPADSWFSHLAIDIPGTEASNEWLEPVSSAEYEAAGK</sequence>